<dbReference type="InterPro" id="IPR038555">
    <property type="entry name" value="Zincin_1_sf"/>
</dbReference>
<dbReference type="CDD" id="cd12952">
    <property type="entry name" value="MMP_ACEL2062"/>
    <property type="match status" value="1"/>
</dbReference>
<dbReference type="InterPro" id="IPR010428">
    <property type="entry name" value="Zincin_1"/>
</dbReference>
<protein>
    <recommendedName>
        <fullName evidence="3">Metallopeptidase family protein</fullName>
    </recommendedName>
</protein>
<sequence>MVPKTSQGHYMREPNHEDFYHIAMEAYGRLPTPFRKLADDITIRVEDFAEPEVLADLDIPDAFNLLGLYHGVDVTRKSLWDLNVQNDMIFLYRKPILNMARHSSDTLEHIIEHVLIHEIGHHFGLSDDDMHALEDEADGEEMD</sequence>
<dbReference type="SUPFAM" id="SSF55486">
    <property type="entry name" value="Metalloproteases ('zincins'), catalytic domain"/>
    <property type="match status" value="1"/>
</dbReference>
<organism evidence="1 2">
    <name type="scientific">Aquisalinus flavus</name>
    <dbReference type="NCBI Taxonomy" id="1526572"/>
    <lineage>
        <taxon>Bacteria</taxon>
        <taxon>Pseudomonadati</taxon>
        <taxon>Pseudomonadota</taxon>
        <taxon>Alphaproteobacteria</taxon>
        <taxon>Parvularculales</taxon>
        <taxon>Parvularculaceae</taxon>
        <taxon>Aquisalinus</taxon>
    </lineage>
</organism>
<proteinExistence type="predicted"/>
<comment type="caution">
    <text evidence="1">The sequence shown here is derived from an EMBL/GenBank/DDBJ whole genome shotgun (WGS) entry which is preliminary data.</text>
</comment>
<name>A0A8J2Y5L4_9PROT</name>
<gene>
    <name evidence="1" type="ORF">GCM10011342_05280</name>
</gene>
<dbReference type="AlphaFoldDB" id="A0A8J2Y5L4"/>
<dbReference type="Pfam" id="PF06262">
    <property type="entry name" value="Zincin_1"/>
    <property type="match status" value="1"/>
</dbReference>
<evidence type="ECO:0000313" key="1">
    <source>
        <dbReference type="EMBL" id="GGC99229.1"/>
    </source>
</evidence>
<evidence type="ECO:0000313" key="2">
    <source>
        <dbReference type="Proteomes" id="UP000613582"/>
    </source>
</evidence>
<dbReference type="Proteomes" id="UP000613582">
    <property type="component" value="Unassembled WGS sequence"/>
</dbReference>
<dbReference type="EMBL" id="BMGH01000001">
    <property type="protein sequence ID" value="GGC99229.1"/>
    <property type="molecule type" value="Genomic_DNA"/>
</dbReference>
<dbReference type="Gene3D" id="3.30.2010.20">
    <property type="match status" value="1"/>
</dbReference>
<reference evidence="1" key="2">
    <citation type="submission" date="2020-09" db="EMBL/GenBank/DDBJ databases">
        <authorList>
            <person name="Sun Q."/>
            <person name="Zhou Y."/>
        </authorList>
    </citation>
    <scope>NUCLEOTIDE SEQUENCE</scope>
    <source>
        <strain evidence="1">CGMCC 1.12921</strain>
    </source>
</reference>
<evidence type="ECO:0008006" key="3">
    <source>
        <dbReference type="Google" id="ProtNLM"/>
    </source>
</evidence>
<keyword evidence="2" id="KW-1185">Reference proteome</keyword>
<accession>A0A8J2Y5L4</accession>
<reference evidence="1" key="1">
    <citation type="journal article" date="2014" name="Int. J. Syst. Evol. Microbiol.">
        <title>Complete genome sequence of Corynebacterium casei LMG S-19264T (=DSM 44701T), isolated from a smear-ripened cheese.</title>
        <authorList>
            <consortium name="US DOE Joint Genome Institute (JGI-PGF)"/>
            <person name="Walter F."/>
            <person name="Albersmeier A."/>
            <person name="Kalinowski J."/>
            <person name="Ruckert C."/>
        </authorList>
    </citation>
    <scope>NUCLEOTIDE SEQUENCE</scope>
    <source>
        <strain evidence="1">CGMCC 1.12921</strain>
    </source>
</reference>